<evidence type="ECO:0000313" key="5">
    <source>
        <dbReference type="EMBL" id="KAF9984705.1"/>
    </source>
</evidence>
<dbReference type="Proteomes" id="UP000749646">
    <property type="component" value="Unassembled WGS sequence"/>
</dbReference>
<dbReference type="InterPro" id="IPR027417">
    <property type="entry name" value="P-loop_NTPase"/>
</dbReference>
<dbReference type="GO" id="GO:0005576">
    <property type="term" value="C:extracellular region"/>
    <property type="evidence" value="ECO:0007669"/>
    <property type="project" value="UniProtKB-SubCell"/>
</dbReference>
<organism evidence="5 6">
    <name type="scientific">Modicella reniformis</name>
    <dbReference type="NCBI Taxonomy" id="1440133"/>
    <lineage>
        <taxon>Eukaryota</taxon>
        <taxon>Fungi</taxon>
        <taxon>Fungi incertae sedis</taxon>
        <taxon>Mucoromycota</taxon>
        <taxon>Mortierellomycotina</taxon>
        <taxon>Mortierellomycetes</taxon>
        <taxon>Mortierellales</taxon>
        <taxon>Mortierellaceae</taxon>
        <taxon>Modicella</taxon>
    </lineage>
</organism>
<evidence type="ECO:0000259" key="4">
    <source>
        <dbReference type="Pfam" id="PF20147"/>
    </source>
</evidence>
<accession>A0A9P6MAD2</accession>
<reference evidence="5" key="1">
    <citation type="journal article" date="2020" name="Fungal Divers.">
        <title>Resolving the Mortierellaceae phylogeny through synthesis of multi-gene phylogenetics and phylogenomics.</title>
        <authorList>
            <person name="Vandepol N."/>
            <person name="Liber J."/>
            <person name="Desiro A."/>
            <person name="Na H."/>
            <person name="Kennedy M."/>
            <person name="Barry K."/>
            <person name="Grigoriev I.V."/>
            <person name="Miller A.N."/>
            <person name="O'Donnell K."/>
            <person name="Stajich J.E."/>
            <person name="Bonito G."/>
        </authorList>
    </citation>
    <scope>NUCLEOTIDE SEQUENCE</scope>
    <source>
        <strain evidence="5">MES-2147</strain>
    </source>
</reference>
<dbReference type="GO" id="GO:0043657">
    <property type="term" value="C:host cell"/>
    <property type="evidence" value="ECO:0007669"/>
    <property type="project" value="UniProtKB-SubCell"/>
</dbReference>
<dbReference type="SUPFAM" id="SSF52540">
    <property type="entry name" value="P-loop containing nucleoside triphosphate hydrolases"/>
    <property type="match status" value="1"/>
</dbReference>
<evidence type="ECO:0000256" key="1">
    <source>
        <dbReference type="ARBA" id="ARBA00004340"/>
    </source>
</evidence>
<evidence type="ECO:0000256" key="3">
    <source>
        <dbReference type="ARBA" id="ARBA00022525"/>
    </source>
</evidence>
<feature type="domain" description="Crinkler effector protein N-terminal" evidence="4">
    <location>
        <begin position="6"/>
        <end position="105"/>
    </location>
</feature>
<evidence type="ECO:0000313" key="6">
    <source>
        <dbReference type="Proteomes" id="UP000749646"/>
    </source>
</evidence>
<gene>
    <name evidence="5" type="ORF">BGZ65_012828</name>
</gene>
<keyword evidence="6" id="KW-1185">Reference proteome</keyword>
<sequence length="863" mass="97481">MTDNPLTLFCLAEGETTSFPVEVDPTKTVDHLKELIKTKKSPEFDDFAADKLTLWRVSLPVVPKKDRKAISLADVLMKEELDETDDISDVFEEKPPKKTIHIIVQRPLPDVRARLVPGYLSDSSRPSTPLSGDLHADIKSITDKFFAPGPAADFLDAFVRGDRKLPVTEGSIRGLPRAWRRALGHPPKTRPSLLFLDLPDPLTPDSVSRNLAASSILEVVKENSRPMIPVFGVSGCGKTRAVIELLSQHWGFYFNASSDDWGSDDMITLHSTVKKYLNEIRETPTITRQVNNAYARKLTLLLFLSRLLIFKHCLGAPGSSETFTSARWTLLQACPHVLFKDDIFDTLFIQVLKLRHHLESDVLDLVRSVHEDTKGCLIKQGCLPKIKDDTRLLAVLDEAQFLGDAFNGSFQSMSSSDESPRPLLSPILHAFRDISGHRLTLVTCGTGLSINTVFWVQSSGSGLKDSSTTLEYLEFPGWACKDSIKSYISRVQMCLQDERSKLALDEQLPQDAVDMLFEKFAGRFRPAISALERIVEGNEPGAWKKTIEDVEDRLVSWAYRHIKGNLCYEISRLHDKHNKYKDQFVESIDNMLGLLMYQRCMFGNHDLVLKEVDPLLVEHAFGRIKIIRGRAVTVMDEPFVSKAVENYFVANDPYFKKEVRRRMVKSTAVEQGWKLLAGLEQGTTHVMMSMEEFMDSHVNHGSMRNNMPVAPFFFPKSKPSGPDLVFFIRIDGKRIIPVFVQMKLHQGSSNFSEKDWNDALSTVSSAKIEGHAKNFRKYCPNNVYISMIVAYPTKWTDNLPASSELPKDPSGVQQVIINVSDDNFGDIFPQEHVEFIDRLKNARKRTIDDDDSNNEDGTKKQKS</sequence>
<dbReference type="Pfam" id="PF20147">
    <property type="entry name" value="Crinkler"/>
    <property type="match status" value="1"/>
</dbReference>
<protein>
    <recommendedName>
        <fullName evidence="4">Crinkler effector protein N-terminal domain-containing protein</fullName>
    </recommendedName>
</protein>
<proteinExistence type="predicted"/>
<keyword evidence="3" id="KW-0964">Secreted</keyword>
<dbReference type="EMBL" id="JAAAHW010003361">
    <property type="protein sequence ID" value="KAF9984705.1"/>
    <property type="molecule type" value="Genomic_DNA"/>
</dbReference>
<evidence type="ECO:0000256" key="2">
    <source>
        <dbReference type="ARBA" id="ARBA00004613"/>
    </source>
</evidence>
<name>A0A9P6MAD2_9FUNG</name>
<dbReference type="AlphaFoldDB" id="A0A9P6MAD2"/>
<comment type="subcellular location">
    <subcellularLocation>
        <location evidence="1">Host cell</location>
    </subcellularLocation>
    <subcellularLocation>
        <location evidence="2">Secreted</location>
    </subcellularLocation>
</comment>
<dbReference type="InterPro" id="IPR045379">
    <property type="entry name" value="Crinkler_N"/>
</dbReference>
<dbReference type="OrthoDB" id="2393824at2759"/>
<comment type="caution">
    <text evidence="5">The sequence shown here is derived from an EMBL/GenBank/DDBJ whole genome shotgun (WGS) entry which is preliminary data.</text>
</comment>